<reference evidence="1" key="1">
    <citation type="submission" date="2012-03" db="EMBL/GenBank/DDBJ databases">
        <title>Functional metagenomics reveals considerable lignocellulase gene clusters in the gut microbiome of a wood-feeding higher termite.</title>
        <authorList>
            <person name="Liu N."/>
        </authorList>
    </citation>
    <scope>NUCLEOTIDE SEQUENCE</scope>
</reference>
<dbReference type="AlphaFoldDB" id="A0A806K295"/>
<name>A0A806K295_9BACT</name>
<dbReference type="EMBL" id="JQ844254">
    <property type="protein sequence ID" value="AGS53853.1"/>
    <property type="molecule type" value="Genomic_DNA"/>
</dbReference>
<proteinExistence type="predicted"/>
<evidence type="ECO:0000313" key="1">
    <source>
        <dbReference type="EMBL" id="AGS53853.1"/>
    </source>
</evidence>
<organism evidence="1">
    <name type="scientific">uncultured bacterium contig00094</name>
    <dbReference type="NCBI Taxonomy" id="1181565"/>
    <lineage>
        <taxon>Bacteria</taxon>
        <taxon>environmental samples</taxon>
    </lineage>
</organism>
<protein>
    <submittedName>
        <fullName evidence="1">Uncharacterized protein</fullName>
    </submittedName>
</protein>
<accession>A0A806K295</accession>
<sequence>MFTIQASVKKVKYINEKKALDSDIAASFGHFPRYCPEHSFQAFYNIQNN</sequence>